<dbReference type="GO" id="GO:0003735">
    <property type="term" value="F:structural constituent of ribosome"/>
    <property type="evidence" value="ECO:0007669"/>
    <property type="project" value="InterPro"/>
</dbReference>
<dbReference type="GO" id="GO:0005840">
    <property type="term" value="C:ribosome"/>
    <property type="evidence" value="ECO:0007669"/>
    <property type="project" value="UniProtKB-KW"/>
</dbReference>
<dbReference type="GO" id="GO:1990904">
    <property type="term" value="C:ribonucleoprotein complex"/>
    <property type="evidence" value="ECO:0007669"/>
    <property type="project" value="UniProtKB-KW"/>
</dbReference>
<sequence length="97" mass="11406">MLRKKLKSLRVKYKVTPLTGVEQLPRPNQKKRVITDELKNVRAIVSEICGLAPYEKKAVDLIKRDQERKCRRFLKKRLGSLKRSRSKFDQLAELAKE</sequence>
<evidence type="ECO:0000256" key="1">
    <source>
        <dbReference type="ARBA" id="ARBA00006509"/>
    </source>
</evidence>
<gene>
    <name evidence="4" type="ORF">H312_00297</name>
</gene>
<dbReference type="Proteomes" id="UP000030655">
    <property type="component" value="Unassembled WGS sequence"/>
</dbReference>
<proteinExistence type="inferred from homology"/>
<dbReference type="Gene3D" id="1.10.10.1760">
    <property type="entry name" value="60S ribosomal protein L36"/>
    <property type="match status" value="1"/>
</dbReference>
<dbReference type="OrthoDB" id="9616667at2759"/>
<evidence type="ECO:0000313" key="4">
    <source>
        <dbReference type="EMBL" id="KCZ82274.1"/>
    </source>
</evidence>
<accession>A0A059F5K2</accession>
<reference evidence="5" key="1">
    <citation type="submission" date="2013-02" db="EMBL/GenBank/DDBJ databases">
        <authorList>
            <consortium name="The Broad Institute Genome Sequencing Platform"/>
            <person name="Cuomo C."/>
            <person name="Becnel J."/>
            <person name="Sanscrainte N."/>
            <person name="Walker B."/>
            <person name="Young S.K."/>
            <person name="Zeng Q."/>
            <person name="Gargeya S."/>
            <person name="Fitzgerald M."/>
            <person name="Haas B."/>
            <person name="Abouelleil A."/>
            <person name="Alvarado L."/>
            <person name="Arachchi H.M."/>
            <person name="Berlin A.M."/>
            <person name="Chapman S.B."/>
            <person name="Dewar J."/>
            <person name="Goldberg J."/>
            <person name="Griggs A."/>
            <person name="Gujja S."/>
            <person name="Hansen M."/>
            <person name="Howarth C."/>
            <person name="Imamovic A."/>
            <person name="Larimer J."/>
            <person name="McCowan C."/>
            <person name="Murphy C."/>
            <person name="Neiman D."/>
            <person name="Pearson M."/>
            <person name="Priest M."/>
            <person name="Roberts A."/>
            <person name="Saif S."/>
            <person name="Shea T."/>
            <person name="Sisk P."/>
            <person name="Sykes S."/>
            <person name="Wortman J."/>
            <person name="Nusbaum C."/>
            <person name="Birren B."/>
        </authorList>
    </citation>
    <scope>NUCLEOTIDE SEQUENCE [LARGE SCALE GENOMIC DNA]</scope>
    <source>
        <strain evidence="5">PRA339</strain>
    </source>
</reference>
<keyword evidence="2" id="KW-0689">Ribosomal protein</keyword>
<dbReference type="InterPro" id="IPR000509">
    <property type="entry name" value="Ribosomal_eL36"/>
</dbReference>
<evidence type="ECO:0000256" key="3">
    <source>
        <dbReference type="ARBA" id="ARBA00023274"/>
    </source>
</evidence>
<comment type="similarity">
    <text evidence="1">Belongs to the eukaryotic ribosomal protein eL36 family.</text>
</comment>
<evidence type="ECO:0008006" key="6">
    <source>
        <dbReference type="Google" id="ProtNLM"/>
    </source>
</evidence>
<name>A0A059F5K2_9MICR</name>
<organism evidence="4 5">
    <name type="scientific">Anncaliia algerae PRA339</name>
    <dbReference type="NCBI Taxonomy" id="1288291"/>
    <lineage>
        <taxon>Eukaryota</taxon>
        <taxon>Fungi</taxon>
        <taxon>Fungi incertae sedis</taxon>
        <taxon>Microsporidia</taxon>
        <taxon>Tubulinosematoidea</taxon>
        <taxon>Tubulinosematidae</taxon>
        <taxon>Anncaliia</taxon>
    </lineage>
</organism>
<dbReference type="Pfam" id="PF01158">
    <property type="entry name" value="Ribosomal_L36e"/>
    <property type="match status" value="1"/>
</dbReference>
<dbReference type="InterPro" id="IPR038097">
    <property type="entry name" value="Ribosomal_eL36_sf"/>
</dbReference>
<evidence type="ECO:0000256" key="2">
    <source>
        <dbReference type="ARBA" id="ARBA00022980"/>
    </source>
</evidence>
<dbReference type="GO" id="GO:0006412">
    <property type="term" value="P:translation"/>
    <property type="evidence" value="ECO:0007669"/>
    <property type="project" value="InterPro"/>
</dbReference>
<keyword evidence="5" id="KW-1185">Reference proteome</keyword>
<keyword evidence="3" id="KW-0687">Ribonucleoprotein</keyword>
<dbReference type="EMBL" id="KK365131">
    <property type="protein sequence ID" value="KCZ82274.1"/>
    <property type="molecule type" value="Genomic_DNA"/>
</dbReference>
<reference evidence="4 5" key="2">
    <citation type="submission" date="2014-03" db="EMBL/GenBank/DDBJ databases">
        <title>The Genome Sequence of Anncaliia algerae insect isolate PRA339.</title>
        <authorList>
            <consortium name="The Broad Institute Genome Sequencing Platform"/>
            <consortium name="The Broad Institute Genome Sequencing Center for Infectious Disease"/>
            <person name="Cuomo C."/>
            <person name="Becnel J."/>
            <person name="Sanscrainte N."/>
            <person name="Walker B."/>
            <person name="Young S.K."/>
            <person name="Zeng Q."/>
            <person name="Gargeya S."/>
            <person name="Fitzgerald M."/>
            <person name="Haas B."/>
            <person name="Abouelleil A."/>
            <person name="Alvarado L."/>
            <person name="Arachchi H.M."/>
            <person name="Berlin A.M."/>
            <person name="Chapman S.B."/>
            <person name="Dewar J."/>
            <person name="Goldberg J."/>
            <person name="Griggs A."/>
            <person name="Gujja S."/>
            <person name="Hansen M."/>
            <person name="Howarth C."/>
            <person name="Imamovic A."/>
            <person name="Larimer J."/>
            <person name="McCowan C."/>
            <person name="Murphy C."/>
            <person name="Neiman D."/>
            <person name="Pearson M."/>
            <person name="Priest M."/>
            <person name="Roberts A."/>
            <person name="Saif S."/>
            <person name="Shea T."/>
            <person name="Sisk P."/>
            <person name="Sykes S."/>
            <person name="Wortman J."/>
            <person name="Nusbaum C."/>
            <person name="Birren B."/>
        </authorList>
    </citation>
    <scope>NUCLEOTIDE SEQUENCE [LARGE SCALE GENOMIC DNA]</scope>
    <source>
        <strain evidence="4 5">PRA339</strain>
    </source>
</reference>
<evidence type="ECO:0000313" key="5">
    <source>
        <dbReference type="Proteomes" id="UP000030655"/>
    </source>
</evidence>
<dbReference type="STRING" id="1288291.A0A059F5K2"/>
<protein>
    <recommendedName>
        <fullName evidence="6">60S ribosomal protein L36</fullName>
    </recommendedName>
</protein>
<dbReference type="AlphaFoldDB" id="A0A059F5K2"/>
<dbReference type="VEuPathDB" id="MicrosporidiaDB:H312_00297"/>
<dbReference type="HOGENOM" id="CLU_140672_1_1_1"/>
<dbReference type="PANTHER" id="PTHR10114">
    <property type="entry name" value="60S RIBOSOMAL PROTEIN L36"/>
    <property type="match status" value="1"/>
</dbReference>